<name>A0A1I2HL51_9BACT</name>
<evidence type="ECO:0000313" key="2">
    <source>
        <dbReference type="EMBL" id="SFF30248.1"/>
    </source>
</evidence>
<feature type="region of interest" description="Disordered" evidence="1">
    <location>
        <begin position="296"/>
        <end position="322"/>
    </location>
</feature>
<protein>
    <submittedName>
        <fullName evidence="2">Uncharacterized protein</fullName>
    </submittedName>
</protein>
<accession>A0A1I2HL51</accession>
<dbReference type="Proteomes" id="UP000199400">
    <property type="component" value="Unassembled WGS sequence"/>
</dbReference>
<dbReference type="EMBL" id="FOMX01000044">
    <property type="protein sequence ID" value="SFF30248.1"/>
    <property type="molecule type" value="Genomic_DNA"/>
</dbReference>
<sequence>MKRSWRPLRRDVAFDTSARDIADYIVAMPHPQPQPVHHEVRTSGEYETAAVSPREDFGRLTVPLVGDVDVALGLGQPLRLEIDADAVELQFGSGLEVRPVELPSARLRRLYVDLVDGVVEADSDGFGAFLPRAFAVALCSVLRHALGWSPGGSMLHAAAARLFRGEVEAGHFKFRRRFPGVVASLDPLAILSVEVRGDALELAVSRPLLIRAIGLSFSVLRVRYEFATATVEVVSEPLGPVRRALVRAAAKQATRWLRKRLPEAMGQPGYDLFADPERREHLVELVHRLRADDHALQEGESQPLAGAEGTPGHPRARERAGGTASLFSGAKAAIAAALATLRISADEPPEATRALFTIPLGPFSSLAIATDRGGDVAVIKAEDGLRLDAPRGIYLYSDQFPELAELRLVRSRIHYDQDDVPIVDLQTEPPLGPLLEAIVQRASDEYLAPIVPARWLRERGVLPPPQGSEHHVLWRQPAGGEHIQAHTRAGFDVELRHTEDALVLTAPGGLSLAFPGAWQLPRAELRRIVYRWEDGALEIDGDPGLGEFGQAVLTAMARTEVAPRAPGWLGLRKQEAPVLDEERLSRFSVEVLNLSLPALGRLELRMDPQDTLGGSLGPAELSARSERGLFLVARDLGLMLELRSARYDLPRRELVIDSSPPAGDYLVTLATASLETFVLPALRKVVPLWPDADPSKTWLLRQVMANFLGEKLGLAFDLVLPPGASLTVARVAGALVVGATAPLQVRPVGESLIGEFAVEAVRWRPDGEQIELVTQPPAGPLLHALVRRLHAHFTPKVVLHALAERLGLPQPWPPPPLPPAPASAPVGLLELPVVGPLTVHVDRQRPLTATLGRDGARLDFGEGCVVRLPDLGVHLDTLGAKVSQMPFTVELTSRPQAGELDNWLLSHVVRGMLARVLPWFWPAHHATAGEDILVAFGAHSEWGPIELCTPTGAAIELSLDADGVALRSPAGARLRGPALAELPAFTFHEAAYRFADGSVQLRVAGIEERYYREPAPVSPHTEAILADLLRVLVIPRLPAFMQRLGLRILPQPPMPEPDPGRITVLHAQLPGGFANVLVHVQPGDVLTVSANRREVAVASQRGLQCDVPGLRMRLDFTGARYHLESGEVQIGEFGQLENALVEALVRRLVAGYEPAAADSDESAVAALLDRFPVDEEGRRVLFDSKLARVLLPADTMLVVRLGEHGLIVTADPPIEIDGATVLDYKFAGVSYSFDDASFHLDLERDGVLAGLLRGKLVEEGEQQLNNLLRPLLPAAMRTPGYRLSRDPDPKATIAALVRTVTGTSWFLAK</sequence>
<organism evidence="2 3">
    <name type="scientific">Nannocystis exedens</name>
    <dbReference type="NCBI Taxonomy" id="54"/>
    <lineage>
        <taxon>Bacteria</taxon>
        <taxon>Pseudomonadati</taxon>
        <taxon>Myxococcota</taxon>
        <taxon>Polyangia</taxon>
        <taxon>Nannocystales</taxon>
        <taxon>Nannocystaceae</taxon>
        <taxon>Nannocystis</taxon>
    </lineage>
</organism>
<keyword evidence="3" id="KW-1185">Reference proteome</keyword>
<reference evidence="3" key="1">
    <citation type="submission" date="2016-10" db="EMBL/GenBank/DDBJ databases">
        <authorList>
            <person name="Varghese N."/>
            <person name="Submissions S."/>
        </authorList>
    </citation>
    <scope>NUCLEOTIDE SEQUENCE [LARGE SCALE GENOMIC DNA]</scope>
    <source>
        <strain evidence="3">ATCC 25963</strain>
    </source>
</reference>
<gene>
    <name evidence="2" type="ORF">SAMN02745121_08018</name>
</gene>
<evidence type="ECO:0000256" key="1">
    <source>
        <dbReference type="SAM" id="MobiDB-lite"/>
    </source>
</evidence>
<proteinExistence type="predicted"/>
<evidence type="ECO:0000313" key="3">
    <source>
        <dbReference type="Proteomes" id="UP000199400"/>
    </source>
</evidence>